<evidence type="ECO:0000256" key="6">
    <source>
        <dbReference type="SAM" id="MobiDB-lite"/>
    </source>
</evidence>
<evidence type="ECO:0000313" key="9">
    <source>
        <dbReference type="Proteomes" id="UP000654993"/>
    </source>
</evidence>
<dbReference type="PANTHER" id="PTHR43649:SF33">
    <property type="entry name" value="POLYGALACTURONAN_RHAMNOGALACTURONAN-BINDING PROTEIN YTCQ"/>
    <property type="match status" value="1"/>
</dbReference>
<evidence type="ECO:0000256" key="7">
    <source>
        <dbReference type="SAM" id="SignalP"/>
    </source>
</evidence>
<keyword evidence="5" id="KW-0449">Lipoprotein</keyword>
<dbReference type="RefSeq" id="WP_200965804.1">
    <property type="nucleotide sequence ID" value="NZ_BMAQ01000005.1"/>
</dbReference>
<organism evidence="8 9">
    <name type="scientific">Insulibacter thermoxylanivorax</name>
    <dbReference type="NCBI Taxonomy" id="2749268"/>
    <lineage>
        <taxon>Bacteria</taxon>
        <taxon>Bacillati</taxon>
        <taxon>Bacillota</taxon>
        <taxon>Bacilli</taxon>
        <taxon>Bacillales</taxon>
        <taxon>Paenibacillaceae</taxon>
        <taxon>Insulibacter</taxon>
    </lineage>
</organism>
<evidence type="ECO:0000313" key="8">
    <source>
        <dbReference type="EMBL" id="GFR37536.1"/>
    </source>
</evidence>
<keyword evidence="3" id="KW-0472">Membrane</keyword>
<keyword evidence="9" id="KW-1185">Reference proteome</keyword>
<dbReference type="InterPro" id="IPR006059">
    <property type="entry name" value="SBP"/>
</dbReference>
<keyword evidence="1" id="KW-1003">Cell membrane</keyword>
<dbReference type="AlphaFoldDB" id="A0A916VFL3"/>
<dbReference type="PROSITE" id="PS51257">
    <property type="entry name" value="PROKAR_LIPOPROTEIN"/>
    <property type="match status" value="1"/>
</dbReference>
<feature type="chain" id="PRO_5039018367" evidence="7">
    <location>
        <begin position="24"/>
        <end position="522"/>
    </location>
</feature>
<dbReference type="Proteomes" id="UP000654993">
    <property type="component" value="Unassembled WGS sequence"/>
</dbReference>
<feature type="region of interest" description="Disordered" evidence="6">
    <location>
        <begin position="33"/>
        <end position="61"/>
    </location>
</feature>
<comment type="caution">
    <text evidence="8">The sequence shown here is derived from an EMBL/GenBank/DDBJ whole genome shotgun (WGS) entry which is preliminary data.</text>
</comment>
<dbReference type="Pfam" id="PF01547">
    <property type="entry name" value="SBP_bac_1"/>
    <property type="match status" value="1"/>
</dbReference>
<dbReference type="CDD" id="cd13580">
    <property type="entry name" value="PBP2_AlgQ_like_1"/>
    <property type="match status" value="1"/>
</dbReference>
<name>A0A916VFL3_9BACL</name>
<dbReference type="EMBL" id="BMAQ01000005">
    <property type="protein sequence ID" value="GFR37536.1"/>
    <property type="molecule type" value="Genomic_DNA"/>
</dbReference>
<evidence type="ECO:0000256" key="2">
    <source>
        <dbReference type="ARBA" id="ARBA00022729"/>
    </source>
</evidence>
<proteinExistence type="predicted"/>
<feature type="signal peptide" evidence="7">
    <location>
        <begin position="1"/>
        <end position="23"/>
    </location>
</feature>
<reference evidence="8" key="1">
    <citation type="submission" date="2020-08" db="EMBL/GenBank/DDBJ databases">
        <authorList>
            <person name="Uke A."/>
            <person name="Chhe C."/>
            <person name="Baramee S."/>
            <person name="Kosugi A."/>
        </authorList>
    </citation>
    <scope>NUCLEOTIDE SEQUENCE</scope>
    <source>
        <strain evidence="8">DA-C8</strain>
    </source>
</reference>
<evidence type="ECO:0000256" key="4">
    <source>
        <dbReference type="ARBA" id="ARBA00023139"/>
    </source>
</evidence>
<sequence length="522" mass="59054">MTKTKRSLTLLLSLLMVLSFVLAACSGGSSNNAAPTNTQGGNQQQGSNNQGADPKPEPPTEFTIMLPLNTADQPTDVIKKELEKLTNTKLTYNFFPADTYEEKLSSSFATGSFPEVVYMKNQATFIQMREAIRDGQFWEIGPYLPEFENLSKLKEQVLKNTMVDGKLYSLYIGRPLARQGMIYRKDWADRLGLDAPKNVDEFFEMLRAFTEDDPDNDGVDNTFGLTDRNDLVYGAFDTVASWFGVPTNWGEKDGQLLPKFMFDEYIEVMDFFRKIRSAGYMNQDFAATSKTDQVNLLTSGRYGVYVGSLQDVNSLQRDLEKNDPNAVLWTHALIEGPNGNISTWAIPGYNNVVLFPKSSIKDEDQLRQILAFFDKMMTPEVANLMYWGIEGVHYTVVDGKARPVEDSDLINRDVKGYKDSVIGEPETNGMMEAYHELEARIHAEKLILENEKYAIHDPTAPLDSKTYAEKGLELDEIIKNATYQYIYEQIDLDGFQAAIDQWLSRGGQDIIDEYNEAYRAAR</sequence>
<evidence type="ECO:0000256" key="3">
    <source>
        <dbReference type="ARBA" id="ARBA00023136"/>
    </source>
</evidence>
<protein>
    <submittedName>
        <fullName evidence="8">ABC transporter peptide-binding protein YtcQ</fullName>
    </submittedName>
</protein>
<keyword evidence="4" id="KW-0564">Palmitate</keyword>
<evidence type="ECO:0000256" key="5">
    <source>
        <dbReference type="ARBA" id="ARBA00023288"/>
    </source>
</evidence>
<evidence type="ECO:0000256" key="1">
    <source>
        <dbReference type="ARBA" id="ARBA00022475"/>
    </source>
</evidence>
<reference evidence="8" key="2">
    <citation type="journal article" date="2021" name="Data Brief">
        <title>Draft genome sequence data of the facultative, thermophilic, xylanolytic bacterium Paenibacillus sp. strain DA-C8.</title>
        <authorList>
            <person name="Chhe C."/>
            <person name="Uke A."/>
            <person name="Baramee S."/>
            <person name="Ungkulpasvich U."/>
            <person name="Tachaapaikoon C."/>
            <person name="Pason P."/>
            <person name="Waeonukul R."/>
            <person name="Ratanakhanokchai K."/>
            <person name="Kosugi A."/>
        </authorList>
    </citation>
    <scope>NUCLEOTIDE SEQUENCE</scope>
    <source>
        <strain evidence="8">DA-C8</strain>
    </source>
</reference>
<dbReference type="Gene3D" id="3.40.190.10">
    <property type="entry name" value="Periplasmic binding protein-like II"/>
    <property type="match status" value="2"/>
</dbReference>
<dbReference type="InterPro" id="IPR050490">
    <property type="entry name" value="Bact_solute-bd_prot1"/>
</dbReference>
<keyword evidence="2 7" id="KW-0732">Signal</keyword>
<accession>A0A916VFL3</accession>
<dbReference type="PANTHER" id="PTHR43649">
    <property type="entry name" value="ARABINOSE-BINDING PROTEIN-RELATED"/>
    <property type="match status" value="1"/>
</dbReference>
<gene>
    <name evidence="8" type="primary">ytcQ_2</name>
    <name evidence="8" type="ORF">PRECH8_08320</name>
</gene>
<feature type="compositionally biased region" description="Low complexity" evidence="6">
    <location>
        <begin position="33"/>
        <end position="51"/>
    </location>
</feature>
<dbReference type="SUPFAM" id="SSF53850">
    <property type="entry name" value="Periplasmic binding protein-like II"/>
    <property type="match status" value="1"/>
</dbReference>